<gene>
    <name evidence="2" type="ORF">PLEPLA_LOCUS41257</name>
</gene>
<name>A0A9N7VQP1_PLEPL</name>
<evidence type="ECO:0000313" key="3">
    <source>
        <dbReference type="Proteomes" id="UP001153269"/>
    </source>
</evidence>
<evidence type="ECO:0000313" key="2">
    <source>
        <dbReference type="EMBL" id="CAB1453503.1"/>
    </source>
</evidence>
<feature type="region of interest" description="Disordered" evidence="1">
    <location>
        <begin position="1"/>
        <end position="58"/>
    </location>
</feature>
<protein>
    <submittedName>
        <fullName evidence="2">Uncharacterized protein</fullName>
    </submittedName>
</protein>
<keyword evidence="3" id="KW-1185">Reference proteome</keyword>
<dbReference type="AlphaFoldDB" id="A0A9N7VQP1"/>
<evidence type="ECO:0000256" key="1">
    <source>
        <dbReference type="SAM" id="MobiDB-lite"/>
    </source>
</evidence>
<organism evidence="2 3">
    <name type="scientific">Pleuronectes platessa</name>
    <name type="common">European plaice</name>
    <dbReference type="NCBI Taxonomy" id="8262"/>
    <lineage>
        <taxon>Eukaryota</taxon>
        <taxon>Metazoa</taxon>
        <taxon>Chordata</taxon>
        <taxon>Craniata</taxon>
        <taxon>Vertebrata</taxon>
        <taxon>Euteleostomi</taxon>
        <taxon>Actinopterygii</taxon>
        <taxon>Neopterygii</taxon>
        <taxon>Teleostei</taxon>
        <taxon>Neoteleostei</taxon>
        <taxon>Acanthomorphata</taxon>
        <taxon>Carangaria</taxon>
        <taxon>Pleuronectiformes</taxon>
        <taxon>Pleuronectoidei</taxon>
        <taxon>Pleuronectidae</taxon>
        <taxon>Pleuronectes</taxon>
    </lineage>
</organism>
<reference evidence="2" key="1">
    <citation type="submission" date="2020-03" db="EMBL/GenBank/DDBJ databases">
        <authorList>
            <person name="Weist P."/>
        </authorList>
    </citation>
    <scope>NUCLEOTIDE SEQUENCE</scope>
</reference>
<accession>A0A9N7VQP1</accession>
<dbReference type="EMBL" id="CADEAL010004172">
    <property type="protein sequence ID" value="CAB1453503.1"/>
    <property type="molecule type" value="Genomic_DNA"/>
</dbReference>
<dbReference type="Proteomes" id="UP001153269">
    <property type="component" value="Unassembled WGS sequence"/>
</dbReference>
<comment type="caution">
    <text evidence="2">The sequence shown here is derived from an EMBL/GenBank/DDBJ whole genome shotgun (WGS) entry which is preliminary data.</text>
</comment>
<proteinExistence type="predicted"/>
<feature type="compositionally biased region" description="Basic and acidic residues" evidence="1">
    <location>
        <begin position="14"/>
        <end position="27"/>
    </location>
</feature>
<sequence length="195" mass="22075">MTFHAPCLKQFPNGKDESGGKDEEKHKAQTSSETLSPLHPARQEHYETTSSFEGSRRREVDRLEQRSEIIEQNMFHCFEQDKQRWLSSYFFIRTGDDSSAFPESVRARDAQRFIHHGSQLHRLFILLVTLGSHGPGTIELIPEQGDERSVVPKRRVFGHLIRPSLRAGTCSAPLATVTFEALDALPDFLDSGLAV</sequence>